<dbReference type="PANTHER" id="PTHR31465">
    <property type="entry name" value="PROTEIN RTA1-RELATED"/>
    <property type="match status" value="1"/>
</dbReference>
<organism evidence="6 7">
    <name type="scientific">Truncatella angustata</name>
    <dbReference type="NCBI Taxonomy" id="152316"/>
    <lineage>
        <taxon>Eukaryota</taxon>
        <taxon>Fungi</taxon>
        <taxon>Dikarya</taxon>
        <taxon>Ascomycota</taxon>
        <taxon>Pezizomycotina</taxon>
        <taxon>Sordariomycetes</taxon>
        <taxon>Xylariomycetidae</taxon>
        <taxon>Amphisphaeriales</taxon>
        <taxon>Sporocadaceae</taxon>
        <taxon>Truncatella</taxon>
    </lineage>
</organism>
<dbReference type="Pfam" id="PF04479">
    <property type="entry name" value="RTA1"/>
    <property type="match status" value="1"/>
</dbReference>
<evidence type="ECO:0000256" key="3">
    <source>
        <dbReference type="ARBA" id="ARBA00022989"/>
    </source>
</evidence>
<keyword evidence="3 5" id="KW-1133">Transmembrane helix</keyword>
<keyword evidence="2 5" id="KW-0812">Transmembrane</keyword>
<comment type="caution">
    <text evidence="6">The sequence shown here is derived from an EMBL/GenBank/DDBJ whole genome shotgun (WGS) entry which is preliminary data.</text>
</comment>
<dbReference type="EMBL" id="JAGPXC010000003">
    <property type="protein sequence ID" value="KAH6655873.1"/>
    <property type="molecule type" value="Genomic_DNA"/>
</dbReference>
<dbReference type="PANTHER" id="PTHR31465:SF35">
    <property type="entry name" value="RTA1 DOMAIN PROTEIN-RELATED"/>
    <property type="match status" value="1"/>
</dbReference>
<evidence type="ECO:0000256" key="5">
    <source>
        <dbReference type="SAM" id="Phobius"/>
    </source>
</evidence>
<feature type="transmembrane region" description="Helical" evidence="5">
    <location>
        <begin position="40"/>
        <end position="62"/>
    </location>
</feature>
<sequence length="287" mass="32275">MAGYLYYHYNPSVAGAVIFAVLFTVASGRHLQQIIQSRSWFFIPFLIGCLVEAGGYVARLLSAKQTPNWTLMPYILQSIMTLLGPTFFAASIYMVLGRLIRLLEADRYSLIRTRWLTKFFLLGDILSFFGQGGGGGMLATAKTPSSQSLGNNVILLGLAIQVLFFGFFMVVTLVFHVRLMRRPTQKSMAISAPWHRFIWVLYGTSLFIMIRSVFRMAEYAQGNDGSLLQTEIYIYVLDALLMVFVAIIFAIYHPSEVLNAVVVYHQNSFPGENDAYPMVKGNGFHQT</sequence>
<protein>
    <submittedName>
        <fullName evidence="6">RTA1 like protein-domain-containing protein</fullName>
    </submittedName>
</protein>
<accession>A0A9P8UPI4</accession>
<feature type="transmembrane region" description="Helical" evidence="5">
    <location>
        <begin position="115"/>
        <end position="133"/>
    </location>
</feature>
<keyword evidence="4 5" id="KW-0472">Membrane</keyword>
<evidence type="ECO:0000256" key="4">
    <source>
        <dbReference type="ARBA" id="ARBA00023136"/>
    </source>
</evidence>
<evidence type="ECO:0000313" key="6">
    <source>
        <dbReference type="EMBL" id="KAH6655873.1"/>
    </source>
</evidence>
<feature type="transmembrane region" description="Helical" evidence="5">
    <location>
        <begin position="74"/>
        <end position="95"/>
    </location>
</feature>
<dbReference type="Proteomes" id="UP000758603">
    <property type="component" value="Unassembled WGS sequence"/>
</dbReference>
<dbReference type="OrthoDB" id="3358017at2759"/>
<feature type="transmembrane region" description="Helical" evidence="5">
    <location>
        <begin position="232"/>
        <end position="252"/>
    </location>
</feature>
<gene>
    <name evidence="6" type="ORF">BKA67DRAFT_562059</name>
</gene>
<evidence type="ECO:0000256" key="2">
    <source>
        <dbReference type="ARBA" id="ARBA00022692"/>
    </source>
</evidence>
<dbReference type="InterPro" id="IPR007568">
    <property type="entry name" value="RTA1"/>
</dbReference>
<proteinExistence type="predicted"/>
<reference evidence="6" key="1">
    <citation type="journal article" date="2021" name="Nat. Commun.">
        <title>Genetic determinants of endophytism in the Arabidopsis root mycobiome.</title>
        <authorList>
            <person name="Mesny F."/>
            <person name="Miyauchi S."/>
            <person name="Thiergart T."/>
            <person name="Pickel B."/>
            <person name="Atanasova L."/>
            <person name="Karlsson M."/>
            <person name="Huettel B."/>
            <person name="Barry K.W."/>
            <person name="Haridas S."/>
            <person name="Chen C."/>
            <person name="Bauer D."/>
            <person name="Andreopoulos W."/>
            <person name="Pangilinan J."/>
            <person name="LaButti K."/>
            <person name="Riley R."/>
            <person name="Lipzen A."/>
            <person name="Clum A."/>
            <person name="Drula E."/>
            <person name="Henrissat B."/>
            <person name="Kohler A."/>
            <person name="Grigoriev I.V."/>
            <person name="Martin F.M."/>
            <person name="Hacquard S."/>
        </authorList>
    </citation>
    <scope>NUCLEOTIDE SEQUENCE</scope>
    <source>
        <strain evidence="6">MPI-SDFR-AT-0073</strain>
    </source>
</reference>
<evidence type="ECO:0000256" key="1">
    <source>
        <dbReference type="ARBA" id="ARBA00004141"/>
    </source>
</evidence>
<name>A0A9P8UPI4_9PEZI</name>
<feature type="transmembrane region" description="Helical" evidence="5">
    <location>
        <begin position="6"/>
        <end position="28"/>
    </location>
</feature>
<dbReference type="AlphaFoldDB" id="A0A9P8UPI4"/>
<dbReference type="RefSeq" id="XP_045960138.1">
    <property type="nucleotide sequence ID" value="XM_046102571.1"/>
</dbReference>
<feature type="transmembrane region" description="Helical" evidence="5">
    <location>
        <begin position="153"/>
        <end position="177"/>
    </location>
</feature>
<dbReference type="GO" id="GO:0016020">
    <property type="term" value="C:membrane"/>
    <property type="evidence" value="ECO:0007669"/>
    <property type="project" value="UniProtKB-SubCell"/>
</dbReference>
<evidence type="ECO:0000313" key="7">
    <source>
        <dbReference type="Proteomes" id="UP000758603"/>
    </source>
</evidence>
<dbReference type="GeneID" id="70131463"/>
<feature type="transmembrane region" description="Helical" evidence="5">
    <location>
        <begin position="197"/>
        <end position="217"/>
    </location>
</feature>
<comment type="subcellular location">
    <subcellularLocation>
        <location evidence="1">Membrane</location>
        <topology evidence="1">Multi-pass membrane protein</topology>
    </subcellularLocation>
</comment>
<keyword evidence="7" id="KW-1185">Reference proteome</keyword>